<evidence type="ECO:0000313" key="2">
    <source>
        <dbReference type="EMBL" id="MCM2388011.1"/>
    </source>
</evidence>
<feature type="transmembrane region" description="Helical" evidence="1">
    <location>
        <begin position="124"/>
        <end position="144"/>
    </location>
</feature>
<feature type="transmembrane region" description="Helical" evidence="1">
    <location>
        <begin position="94"/>
        <end position="112"/>
    </location>
</feature>
<evidence type="ECO:0008006" key="4">
    <source>
        <dbReference type="Google" id="ProtNLM"/>
    </source>
</evidence>
<dbReference type="EMBL" id="JAMQAW010000006">
    <property type="protein sequence ID" value="MCM2388011.1"/>
    <property type="molecule type" value="Genomic_DNA"/>
</dbReference>
<protein>
    <recommendedName>
        <fullName evidence="4">ABC transporter</fullName>
    </recommendedName>
</protein>
<feature type="transmembrane region" description="Helical" evidence="1">
    <location>
        <begin position="25"/>
        <end position="45"/>
    </location>
</feature>
<proteinExistence type="predicted"/>
<dbReference type="RefSeq" id="WP_250918354.1">
    <property type="nucleotide sequence ID" value="NZ_JAMQAW010000006.1"/>
</dbReference>
<sequence>MTALNCRGRSTETLRLYGRSRGLPAAFAFLLLTAALAAWAADWLVGHPHYGYGARVPVVVFGPLLASAAVGTSLHTPSDELDRLSVGPWWPRRLAHLLGLTALAGLVLALAVPGEPDRYGAAAMVRNLLGATGGSALAAVALGARASWLPMCLYTGSVYLSAPRTRTGAATSWAWPMQPGPEPGAWVTAGTLFVVGVGLHAWRGVRREGR</sequence>
<keyword evidence="3" id="KW-1185">Reference proteome</keyword>
<organism evidence="2 3">
    <name type="scientific">Streptomyces albipurpureus</name>
    <dbReference type="NCBI Taxonomy" id="2897419"/>
    <lineage>
        <taxon>Bacteria</taxon>
        <taxon>Bacillati</taxon>
        <taxon>Actinomycetota</taxon>
        <taxon>Actinomycetes</taxon>
        <taxon>Kitasatosporales</taxon>
        <taxon>Streptomycetaceae</taxon>
        <taxon>Streptomyces</taxon>
    </lineage>
</organism>
<keyword evidence="1" id="KW-1133">Transmembrane helix</keyword>
<keyword evidence="1" id="KW-0472">Membrane</keyword>
<gene>
    <name evidence="2" type="ORF">NBG84_06715</name>
</gene>
<comment type="caution">
    <text evidence="2">The sequence shown here is derived from an EMBL/GenBank/DDBJ whole genome shotgun (WGS) entry which is preliminary data.</text>
</comment>
<evidence type="ECO:0000256" key="1">
    <source>
        <dbReference type="SAM" id="Phobius"/>
    </source>
</evidence>
<accession>A0ABT0UIL6</accession>
<dbReference type="Proteomes" id="UP001431429">
    <property type="component" value="Unassembled WGS sequence"/>
</dbReference>
<name>A0ABT0UIL6_9ACTN</name>
<keyword evidence="1" id="KW-0812">Transmembrane</keyword>
<evidence type="ECO:0000313" key="3">
    <source>
        <dbReference type="Proteomes" id="UP001431429"/>
    </source>
</evidence>
<reference evidence="2" key="1">
    <citation type="submission" date="2022-06" db="EMBL/GenBank/DDBJ databases">
        <title>Genome public.</title>
        <authorList>
            <person name="Sun Q."/>
        </authorList>
    </citation>
    <scope>NUCLEOTIDE SEQUENCE</scope>
    <source>
        <strain evidence="2">CWNU-1</strain>
    </source>
</reference>
<feature type="transmembrane region" description="Helical" evidence="1">
    <location>
        <begin position="183"/>
        <end position="202"/>
    </location>
</feature>